<organism evidence="12 13">
    <name type="scientific">Chlorella ohadii</name>
    <dbReference type="NCBI Taxonomy" id="2649997"/>
    <lineage>
        <taxon>Eukaryota</taxon>
        <taxon>Viridiplantae</taxon>
        <taxon>Chlorophyta</taxon>
        <taxon>core chlorophytes</taxon>
        <taxon>Trebouxiophyceae</taxon>
        <taxon>Chlorellales</taxon>
        <taxon>Chlorellaceae</taxon>
        <taxon>Chlorella clade</taxon>
        <taxon>Chlorella</taxon>
    </lineage>
</organism>
<feature type="binding site" evidence="9">
    <location>
        <position position="219"/>
    </location>
    <ligand>
        <name>beta-nicotinamide D-ribonucleotide</name>
        <dbReference type="ChEBI" id="CHEBI:14649"/>
    </ligand>
</feature>
<protein>
    <recommendedName>
        <fullName evidence="7">Nicotinamide phosphoribosyltransferase</fullName>
        <ecNumber evidence="6">2.4.2.12</ecNumber>
    </recommendedName>
</protein>
<dbReference type="PANTHER" id="PTHR43816:SF1">
    <property type="entry name" value="NICOTINAMIDE PHOSPHORIBOSYLTRANSFERASE"/>
    <property type="match status" value="1"/>
</dbReference>
<dbReference type="InterPro" id="IPR041529">
    <property type="entry name" value="DUF5598"/>
</dbReference>
<feature type="binding site" evidence="9">
    <location>
        <position position="414"/>
    </location>
    <ligand>
        <name>beta-nicotinamide D-ribonucleotide</name>
        <dbReference type="ChEBI" id="CHEBI:14649"/>
    </ligand>
</feature>
<evidence type="ECO:0000256" key="7">
    <source>
        <dbReference type="ARBA" id="ARBA00035036"/>
    </source>
</evidence>
<proteinExistence type="inferred from homology"/>
<feature type="binding site" evidence="9">
    <location>
        <position position="334"/>
    </location>
    <ligand>
        <name>diphosphate</name>
        <dbReference type="ChEBI" id="CHEBI:33019"/>
    </ligand>
</feature>
<dbReference type="InterPro" id="IPR016471">
    <property type="entry name" value="Nicotinamide_PRibTrfase"/>
</dbReference>
<comment type="pathway">
    <text evidence="5">Cofactor biosynthesis; NAD(+) biosynthesis; nicotinamide D-ribonucleotide from 5-phospho-alpha-D-ribose 1-diphosphate and nicotinamide: step 1/1.</text>
</comment>
<comment type="similarity">
    <text evidence="1">Belongs to the NAPRTase family.</text>
</comment>
<dbReference type="InterPro" id="IPR013785">
    <property type="entry name" value="Aldolase_TIM"/>
</dbReference>
<evidence type="ECO:0000259" key="11">
    <source>
        <dbReference type="Pfam" id="PF18127"/>
    </source>
</evidence>
<name>A0AAD5DDS8_9CHLO</name>
<dbReference type="GO" id="GO:0047280">
    <property type="term" value="F:nicotinamide phosphoribosyltransferase activity"/>
    <property type="evidence" value="ECO:0007669"/>
    <property type="project" value="UniProtKB-EC"/>
</dbReference>
<feature type="binding site" evidence="9">
    <location>
        <position position="269"/>
    </location>
    <ligand>
        <name>diphosphate</name>
        <dbReference type="ChEBI" id="CHEBI:33019"/>
    </ligand>
</feature>
<dbReference type="EMBL" id="JADXDR010000200">
    <property type="protein sequence ID" value="KAI7836200.1"/>
    <property type="molecule type" value="Genomic_DNA"/>
</dbReference>
<evidence type="ECO:0000313" key="13">
    <source>
        <dbReference type="Proteomes" id="UP001205105"/>
    </source>
</evidence>
<comment type="catalytic activity">
    <reaction evidence="8">
        <text>beta-nicotinamide D-ribonucleotide + diphosphate = 5-phospho-alpha-D-ribose 1-diphosphate + nicotinamide + H(+)</text>
        <dbReference type="Rhea" id="RHEA:16149"/>
        <dbReference type="ChEBI" id="CHEBI:14649"/>
        <dbReference type="ChEBI" id="CHEBI:15378"/>
        <dbReference type="ChEBI" id="CHEBI:17154"/>
        <dbReference type="ChEBI" id="CHEBI:33019"/>
        <dbReference type="ChEBI" id="CHEBI:58017"/>
        <dbReference type="EC" id="2.4.2.12"/>
    </reaction>
    <physiologicalReaction direction="right-to-left" evidence="8">
        <dbReference type="Rhea" id="RHEA:16151"/>
    </physiologicalReaction>
</comment>
<comment type="caution">
    <text evidence="12">The sequence shown here is derived from an EMBL/GenBank/DDBJ whole genome shotgun (WGS) entry which is preliminary data.</text>
</comment>
<evidence type="ECO:0000256" key="9">
    <source>
        <dbReference type="PIRSR" id="PIRSR005943-1"/>
    </source>
</evidence>
<dbReference type="PIRSF" id="PIRSF005943">
    <property type="entry name" value="NMPRT"/>
    <property type="match status" value="1"/>
</dbReference>
<feature type="binding site" evidence="9">
    <location>
        <begin position="334"/>
        <end position="336"/>
    </location>
    <ligand>
        <name>beta-nicotinamide D-ribonucleotide</name>
        <dbReference type="ChEBI" id="CHEBI:14649"/>
    </ligand>
</feature>
<evidence type="ECO:0000256" key="3">
    <source>
        <dbReference type="ARBA" id="ARBA00022676"/>
    </source>
</evidence>
<dbReference type="Pfam" id="PF04095">
    <property type="entry name" value="NAPRTase"/>
    <property type="match status" value="1"/>
</dbReference>
<evidence type="ECO:0000313" key="12">
    <source>
        <dbReference type="EMBL" id="KAI7836200.1"/>
    </source>
</evidence>
<dbReference type="EC" id="2.4.2.12" evidence="6"/>
<dbReference type="Proteomes" id="UP001205105">
    <property type="component" value="Unassembled WGS sequence"/>
</dbReference>
<evidence type="ECO:0000256" key="1">
    <source>
        <dbReference type="ARBA" id="ARBA00010897"/>
    </source>
</evidence>
<feature type="domain" description="Nicotinate/nicotinamide phosphoribosyltransferase" evidence="10">
    <location>
        <begin position="212"/>
        <end position="452"/>
    </location>
</feature>
<evidence type="ECO:0000256" key="5">
    <source>
        <dbReference type="ARBA" id="ARBA00035007"/>
    </source>
</evidence>
<dbReference type="Pfam" id="PF18127">
    <property type="entry name" value="NAMPT_N"/>
    <property type="match status" value="1"/>
</dbReference>
<feature type="binding site" evidence="9">
    <location>
        <position position="406"/>
    </location>
    <ligand>
        <name>beta-nicotinamide D-ribonucleotide</name>
        <dbReference type="ChEBI" id="CHEBI:14649"/>
    </ligand>
</feature>
<dbReference type="SUPFAM" id="SSF51690">
    <property type="entry name" value="Nicotinate/Quinolinate PRTase C-terminal domain-like"/>
    <property type="match status" value="1"/>
</dbReference>
<keyword evidence="3" id="KW-0328">Glycosyltransferase</keyword>
<reference evidence="12" key="1">
    <citation type="submission" date="2020-11" db="EMBL/GenBank/DDBJ databases">
        <title>Chlorella ohadii genome sequencing and assembly.</title>
        <authorList>
            <person name="Murik O."/>
            <person name="Treves H."/>
            <person name="Kedem I."/>
            <person name="Shotland Y."/>
            <person name="Kaplan A."/>
        </authorList>
    </citation>
    <scope>NUCLEOTIDE SEQUENCE</scope>
    <source>
        <strain evidence="12">1</strain>
    </source>
</reference>
<dbReference type="Gene3D" id="3.20.20.70">
    <property type="entry name" value="Aldolase class I"/>
    <property type="match status" value="1"/>
</dbReference>
<feature type="domain" description="Nicotinamide phosphoribosyltransferase N-terminal" evidence="11">
    <location>
        <begin position="29"/>
        <end position="103"/>
    </location>
</feature>
<gene>
    <name evidence="12" type="ORF">COHA_009926</name>
</gene>
<dbReference type="InterPro" id="IPR036068">
    <property type="entry name" value="Nicotinate_pribotase-like_C"/>
</dbReference>
<dbReference type="AlphaFoldDB" id="A0AAD5DDS8"/>
<evidence type="ECO:0000256" key="2">
    <source>
        <dbReference type="ARBA" id="ARBA00022642"/>
    </source>
</evidence>
<dbReference type="InterPro" id="IPR041525">
    <property type="entry name" value="N/Namide_PRibTrfase"/>
</dbReference>
<dbReference type="PANTHER" id="PTHR43816">
    <property type="entry name" value="NICOTINAMIDE PHOSPHORIBOSYLTRANSFERASE"/>
    <property type="match status" value="1"/>
</dbReference>
<feature type="binding site" evidence="9">
    <location>
        <position position="242"/>
    </location>
    <ligand>
        <name>beta-nicotinamide D-ribonucleotide</name>
        <dbReference type="ChEBI" id="CHEBI:14649"/>
    </ligand>
</feature>
<keyword evidence="4" id="KW-0808">Transferase</keyword>
<evidence type="ECO:0000259" key="10">
    <source>
        <dbReference type="Pfam" id="PF04095"/>
    </source>
</evidence>
<evidence type="ECO:0000256" key="8">
    <source>
        <dbReference type="ARBA" id="ARBA00047835"/>
    </source>
</evidence>
<evidence type="ECO:0000256" key="4">
    <source>
        <dbReference type="ARBA" id="ARBA00022679"/>
    </source>
</evidence>
<sequence length="525" mass="56239">MRPRADAAAAAAPATVPIAPPLLTSWLPISILTDSYKPTHYLQYPPCTKMVAYGELRQGFDNDPADTRQVFYGLRYILENYVYRRWTLQDVEQADAFFAGHRAPDFSAFPYPRDLFLKFIAENDGRRTAGAIAAAGASYASLSLPASPLIPALQITAEGPYAPLCTYLETLLTQVWYPTTVATLSRRCKDLIAAAFERSVDGGASSPLLDSRLHDFGFRGCTCVEQSVLGGVAHLLNFVGSDTLSAAYYAQFALNGGKPVAQSIPATEHSVMTSWPSEREALSNMIAQFGDGVFATVMDSYDYHKACARASALNEVVPSVAAEKVAAGGFWVLRPDSGDPTEAVLAALRAAERAFGADVNGKGFKVPRGVGVIQGDGIGYSNIARILEAVIAEGYSAESVAFGMGGGLLQRVNRDTLSLATKLCHIVYADGSAVDTMKAPKTGPEKGSLPGVLAVKLVNGVPTAFPAEDVAPEEDLLQWESFDELRARVEREWNALPPTADVLAPSLRAKRVAVAERLGVQGQLR</sequence>
<feature type="binding site" evidence="9">
    <location>
        <begin position="375"/>
        <end position="376"/>
    </location>
    <ligand>
        <name>beta-nicotinamide D-ribonucleotide</name>
        <dbReference type="ChEBI" id="CHEBI:14649"/>
    </ligand>
</feature>
<accession>A0AAD5DDS8</accession>
<keyword evidence="13" id="KW-1185">Reference proteome</keyword>
<keyword evidence="2" id="KW-0662">Pyridine nucleotide biosynthesis</keyword>
<dbReference type="GO" id="GO:0009435">
    <property type="term" value="P:NAD+ biosynthetic process"/>
    <property type="evidence" value="ECO:0007669"/>
    <property type="project" value="InterPro"/>
</dbReference>
<evidence type="ECO:0000256" key="6">
    <source>
        <dbReference type="ARBA" id="ARBA00035024"/>
    </source>
</evidence>